<name>A0AC61RVM8_9FIRM</name>
<dbReference type="EMBL" id="SRYA01000021">
    <property type="protein sequence ID" value="TGY96034.1"/>
    <property type="molecule type" value="Genomic_DNA"/>
</dbReference>
<keyword evidence="2" id="KW-1185">Reference proteome</keyword>
<protein>
    <submittedName>
        <fullName evidence="1">AmmeMemoRadiSam system radical SAM enzyme</fullName>
    </submittedName>
</protein>
<gene>
    <name evidence="1" type="primary">amrS</name>
    <name evidence="1" type="ORF">E5329_12035</name>
</gene>
<sequence length="278" mass="31156">MPVICNLESGQKGICGVRKNEDGRIVSENYGCVTALALDPIEKKPLNMFHPGSRILSVGSFGCNLKCPFCQNYQISMMRLEGDKDGLQPRTPDMMHISPQELARKALKYQKSGNIGVAFTYNEPLVGWEYVHDTAKLVKAYGMKNVLVTNGTASMEVLEEILPFIDAMNIDLKGFEEEYYHKLGGSLQAVKEFIIRAAAKCHVELTTLIVPGENDSDSEIRAEAEWIAREVGQHIPLHITRFFPRYHMQDKSATDVQLVYRLANLAGKYLDHVFVGNC</sequence>
<dbReference type="Proteomes" id="UP000304953">
    <property type="component" value="Unassembled WGS sequence"/>
</dbReference>
<organism evidence="1 2">
    <name type="scientific">Petralouisia muris</name>
    <dbReference type="NCBI Taxonomy" id="3032872"/>
    <lineage>
        <taxon>Bacteria</taxon>
        <taxon>Bacillati</taxon>
        <taxon>Bacillota</taxon>
        <taxon>Clostridia</taxon>
        <taxon>Lachnospirales</taxon>
        <taxon>Lachnospiraceae</taxon>
        <taxon>Petralouisia</taxon>
    </lineage>
</organism>
<proteinExistence type="predicted"/>
<reference evidence="1" key="1">
    <citation type="submission" date="2019-04" db="EMBL/GenBank/DDBJ databases">
        <title>Microbes associate with the intestines of laboratory mice.</title>
        <authorList>
            <person name="Navarre W."/>
            <person name="Wong E."/>
            <person name="Huang K."/>
            <person name="Tropini C."/>
            <person name="Ng K."/>
            <person name="Yu B."/>
        </authorList>
    </citation>
    <scope>NUCLEOTIDE SEQUENCE</scope>
    <source>
        <strain evidence="1">NM01_1-7b</strain>
    </source>
</reference>
<comment type="caution">
    <text evidence="1">The sequence shown here is derived from an EMBL/GenBank/DDBJ whole genome shotgun (WGS) entry which is preliminary data.</text>
</comment>
<evidence type="ECO:0000313" key="1">
    <source>
        <dbReference type="EMBL" id="TGY96034.1"/>
    </source>
</evidence>
<accession>A0AC61RVM8</accession>
<evidence type="ECO:0000313" key="2">
    <source>
        <dbReference type="Proteomes" id="UP000304953"/>
    </source>
</evidence>